<name>A0A7C5Y5F4_CALS0</name>
<evidence type="ECO:0000256" key="2">
    <source>
        <dbReference type="ARBA" id="ARBA00023125"/>
    </source>
</evidence>
<dbReference type="PANTHER" id="PTHR33204:SF37">
    <property type="entry name" value="HTH-TYPE TRANSCRIPTIONAL REGULATOR YODB"/>
    <property type="match status" value="1"/>
</dbReference>
<gene>
    <name evidence="5" type="ORF">ENM42_02490</name>
</gene>
<dbReference type="InterPro" id="IPR036390">
    <property type="entry name" value="WH_DNA-bd_sf"/>
</dbReference>
<comment type="caution">
    <text evidence="5">The sequence shown here is derived from an EMBL/GenBank/DDBJ whole genome shotgun (WGS) entry which is preliminary data.</text>
</comment>
<evidence type="ECO:0000256" key="3">
    <source>
        <dbReference type="ARBA" id="ARBA00023163"/>
    </source>
</evidence>
<proteinExistence type="predicted"/>
<dbReference type="InterPro" id="IPR002577">
    <property type="entry name" value="HTH_HxlR"/>
</dbReference>
<sequence>MQTSLNDVFSSKILRCKWSLPILVVLDEGPHRFSDLCKKISLDAKSLSRKLDILASHGYVEHVGQVYSLNKRGEILVDAAKLLTNHIPVTVVAEVLKCKWTKQILVGLLDSPKFSSEVVSAIRGLSWKVASNRFKKLVNSGLVRACYDLGARPIRVRYELTSKGKLFAAWLATYYPLLEEDLNRTSAQSYYTVGAMKTTGE</sequence>
<evidence type="ECO:0000313" key="5">
    <source>
        <dbReference type="EMBL" id="HHR40677.1"/>
    </source>
</evidence>
<dbReference type="SUPFAM" id="SSF46785">
    <property type="entry name" value="Winged helix' DNA-binding domain"/>
    <property type="match status" value="2"/>
</dbReference>
<dbReference type="GO" id="GO:0003677">
    <property type="term" value="F:DNA binding"/>
    <property type="evidence" value="ECO:0007669"/>
    <property type="project" value="UniProtKB-KW"/>
</dbReference>
<keyword evidence="1" id="KW-0805">Transcription regulation</keyword>
<reference evidence="5" key="1">
    <citation type="journal article" date="2020" name="mSystems">
        <title>Genome- and Community-Level Interaction Insights into Carbon Utilization and Element Cycling Functions of Hydrothermarchaeota in Hydrothermal Sediment.</title>
        <authorList>
            <person name="Zhou Z."/>
            <person name="Liu Y."/>
            <person name="Xu W."/>
            <person name="Pan J."/>
            <person name="Luo Z.H."/>
            <person name="Li M."/>
        </authorList>
    </citation>
    <scope>NUCLEOTIDE SEQUENCE [LARGE SCALE GENOMIC DNA]</scope>
    <source>
        <strain evidence="5">SpSt-1084</strain>
    </source>
</reference>
<accession>A0A7C5Y5F4</accession>
<dbReference type="PANTHER" id="PTHR33204">
    <property type="entry name" value="TRANSCRIPTIONAL REGULATOR, MARR FAMILY"/>
    <property type="match status" value="1"/>
</dbReference>
<dbReference type="Pfam" id="PF01638">
    <property type="entry name" value="HxlR"/>
    <property type="match status" value="2"/>
</dbReference>
<evidence type="ECO:0000256" key="1">
    <source>
        <dbReference type="ARBA" id="ARBA00023015"/>
    </source>
</evidence>
<dbReference type="AlphaFoldDB" id="A0A7C5Y5F4"/>
<dbReference type="EMBL" id="DRXS01000137">
    <property type="protein sequence ID" value="HHR40677.1"/>
    <property type="molecule type" value="Genomic_DNA"/>
</dbReference>
<dbReference type="Gene3D" id="1.10.10.10">
    <property type="entry name" value="Winged helix-like DNA-binding domain superfamily/Winged helix DNA-binding domain"/>
    <property type="match status" value="2"/>
</dbReference>
<protein>
    <recommendedName>
        <fullName evidence="4">HTH hxlR-type domain-containing protein</fullName>
    </recommendedName>
</protein>
<keyword evidence="2" id="KW-0238">DNA-binding</keyword>
<keyword evidence="3" id="KW-0804">Transcription</keyword>
<organism evidence="5">
    <name type="scientific">Caldiarchaeum subterraneum</name>
    <dbReference type="NCBI Taxonomy" id="311458"/>
    <lineage>
        <taxon>Archaea</taxon>
        <taxon>Nitrososphaerota</taxon>
        <taxon>Candidatus Caldarchaeales</taxon>
        <taxon>Candidatus Caldarchaeaceae</taxon>
        <taxon>Candidatus Caldarchaeum</taxon>
    </lineage>
</organism>
<dbReference type="PROSITE" id="PS51118">
    <property type="entry name" value="HTH_HXLR"/>
    <property type="match status" value="1"/>
</dbReference>
<feature type="domain" description="HTH hxlR-type" evidence="4">
    <location>
        <begin position="87"/>
        <end position="186"/>
    </location>
</feature>
<evidence type="ECO:0000259" key="4">
    <source>
        <dbReference type="PROSITE" id="PS51118"/>
    </source>
</evidence>
<dbReference type="InterPro" id="IPR036388">
    <property type="entry name" value="WH-like_DNA-bd_sf"/>
</dbReference>